<name>A0A0F9GYM8_9ZZZZ</name>
<dbReference type="AlphaFoldDB" id="A0A0F9GYM8"/>
<feature type="transmembrane region" description="Helical" evidence="1">
    <location>
        <begin position="41"/>
        <end position="61"/>
    </location>
</feature>
<keyword evidence="1" id="KW-0812">Transmembrane</keyword>
<evidence type="ECO:0000256" key="1">
    <source>
        <dbReference type="SAM" id="Phobius"/>
    </source>
</evidence>
<dbReference type="EMBL" id="LAZR01024644">
    <property type="protein sequence ID" value="KKL74460.1"/>
    <property type="molecule type" value="Genomic_DNA"/>
</dbReference>
<evidence type="ECO:0000313" key="2">
    <source>
        <dbReference type="EMBL" id="KKL74460.1"/>
    </source>
</evidence>
<reference evidence="2" key="1">
    <citation type="journal article" date="2015" name="Nature">
        <title>Complex archaea that bridge the gap between prokaryotes and eukaryotes.</title>
        <authorList>
            <person name="Spang A."/>
            <person name="Saw J.H."/>
            <person name="Jorgensen S.L."/>
            <person name="Zaremba-Niedzwiedzka K."/>
            <person name="Martijn J."/>
            <person name="Lind A.E."/>
            <person name="van Eijk R."/>
            <person name="Schleper C."/>
            <person name="Guy L."/>
            <person name="Ettema T.J."/>
        </authorList>
    </citation>
    <scope>NUCLEOTIDE SEQUENCE</scope>
</reference>
<organism evidence="2">
    <name type="scientific">marine sediment metagenome</name>
    <dbReference type="NCBI Taxonomy" id="412755"/>
    <lineage>
        <taxon>unclassified sequences</taxon>
        <taxon>metagenomes</taxon>
        <taxon>ecological metagenomes</taxon>
    </lineage>
</organism>
<keyword evidence="1" id="KW-0472">Membrane</keyword>
<keyword evidence="1" id="KW-1133">Transmembrane helix</keyword>
<protein>
    <submittedName>
        <fullName evidence="2">Uncharacterized protein</fullName>
    </submittedName>
</protein>
<sequence>MGMYKKVAGSGGMIVLLLVAVVGMGMGFIAPSLGLNSRAEFGFVVGSFLFGGAIVGVYMLTQKPGSG</sequence>
<gene>
    <name evidence="2" type="ORF">LCGC14_2064660</name>
</gene>
<comment type="caution">
    <text evidence="2">The sequence shown here is derived from an EMBL/GenBank/DDBJ whole genome shotgun (WGS) entry which is preliminary data.</text>
</comment>
<feature type="transmembrane region" description="Helical" evidence="1">
    <location>
        <begin position="7"/>
        <end position="29"/>
    </location>
</feature>
<accession>A0A0F9GYM8</accession>
<proteinExistence type="predicted"/>